<feature type="transmembrane region" description="Helical" evidence="2">
    <location>
        <begin position="90"/>
        <end position="110"/>
    </location>
</feature>
<keyword evidence="2" id="KW-1133">Transmembrane helix</keyword>
<dbReference type="InterPro" id="IPR019051">
    <property type="entry name" value="Trp_biosyn_TM_oprn/chp"/>
</dbReference>
<evidence type="ECO:0000256" key="2">
    <source>
        <dbReference type="SAM" id="Phobius"/>
    </source>
</evidence>
<dbReference type="EMBL" id="BNBD01000015">
    <property type="protein sequence ID" value="GHF66101.1"/>
    <property type="molecule type" value="Genomic_DNA"/>
</dbReference>
<evidence type="ECO:0000313" key="3">
    <source>
        <dbReference type="EMBL" id="GHF66101.1"/>
    </source>
</evidence>
<evidence type="ECO:0000313" key="4">
    <source>
        <dbReference type="Proteomes" id="UP000638313"/>
    </source>
</evidence>
<dbReference type="Pfam" id="PF09534">
    <property type="entry name" value="Trp_oprn_chp"/>
    <property type="match status" value="1"/>
</dbReference>
<organism evidence="3 4">
    <name type="scientific">Streptomyces mashuensis</name>
    <dbReference type="NCBI Taxonomy" id="33904"/>
    <lineage>
        <taxon>Bacteria</taxon>
        <taxon>Bacillati</taxon>
        <taxon>Actinomycetota</taxon>
        <taxon>Actinomycetes</taxon>
        <taxon>Kitasatosporales</taxon>
        <taxon>Streptomycetaceae</taxon>
        <taxon>Streptomyces</taxon>
    </lineage>
</organism>
<dbReference type="NCBIfam" id="TIGR02234">
    <property type="entry name" value="trp_oprn_chp"/>
    <property type="match status" value="1"/>
</dbReference>
<dbReference type="InterPro" id="IPR011746">
    <property type="entry name" value="Trp_synth-assoc_CHP"/>
</dbReference>
<sequence>MVPVTTAPPATPRTSRRSVAAALLLAVAGASLTLLATGRTWAEGTAAVARGTLPQHASGSDITALPGALAIVGLATLLAVFAVRGVARTGVAALLALSGAGVVAAAAGAADDTAALEEKAAKVSGLTTAAVDNVTHTAWPWVAVAGGALLLLAGLLALRYGRDWPAMSGRYERGSAAPAPRRRAAAPAADPERPEELWKALDRGEDPTRGTGG</sequence>
<dbReference type="AlphaFoldDB" id="A0A919B995"/>
<feature type="region of interest" description="Disordered" evidence="1">
    <location>
        <begin position="171"/>
        <end position="213"/>
    </location>
</feature>
<reference evidence="3" key="2">
    <citation type="submission" date="2020-09" db="EMBL/GenBank/DDBJ databases">
        <authorList>
            <person name="Sun Q."/>
            <person name="Ohkuma M."/>
        </authorList>
    </citation>
    <scope>NUCLEOTIDE SEQUENCE</scope>
    <source>
        <strain evidence="3">JCM 4059</strain>
    </source>
</reference>
<proteinExistence type="predicted"/>
<name>A0A919B995_9ACTN</name>
<feature type="compositionally biased region" description="Basic and acidic residues" evidence="1">
    <location>
        <begin position="190"/>
        <end position="213"/>
    </location>
</feature>
<keyword evidence="4" id="KW-1185">Reference proteome</keyword>
<reference evidence="3" key="1">
    <citation type="journal article" date="2014" name="Int. J. Syst. Evol. Microbiol.">
        <title>Complete genome sequence of Corynebacterium casei LMG S-19264T (=DSM 44701T), isolated from a smear-ripened cheese.</title>
        <authorList>
            <consortium name="US DOE Joint Genome Institute (JGI-PGF)"/>
            <person name="Walter F."/>
            <person name="Albersmeier A."/>
            <person name="Kalinowski J."/>
            <person name="Ruckert C."/>
        </authorList>
    </citation>
    <scope>NUCLEOTIDE SEQUENCE</scope>
    <source>
        <strain evidence="3">JCM 4059</strain>
    </source>
</reference>
<dbReference type="Proteomes" id="UP000638313">
    <property type="component" value="Unassembled WGS sequence"/>
</dbReference>
<dbReference type="RefSeq" id="WP_373311757.1">
    <property type="nucleotide sequence ID" value="NZ_BNBD01000015.1"/>
</dbReference>
<feature type="transmembrane region" description="Helical" evidence="2">
    <location>
        <begin position="138"/>
        <end position="158"/>
    </location>
</feature>
<comment type="caution">
    <text evidence="3">The sequence shown here is derived from an EMBL/GenBank/DDBJ whole genome shotgun (WGS) entry which is preliminary data.</text>
</comment>
<keyword evidence="2" id="KW-0472">Membrane</keyword>
<protein>
    <submittedName>
        <fullName evidence="3">Membrane protein</fullName>
    </submittedName>
</protein>
<keyword evidence="2" id="KW-0812">Transmembrane</keyword>
<gene>
    <name evidence="3" type="ORF">GCM10010218_54460</name>
</gene>
<feature type="transmembrane region" description="Helical" evidence="2">
    <location>
        <begin position="62"/>
        <end position="83"/>
    </location>
</feature>
<accession>A0A919B995</accession>
<evidence type="ECO:0000256" key="1">
    <source>
        <dbReference type="SAM" id="MobiDB-lite"/>
    </source>
</evidence>